<feature type="compositionally biased region" description="Low complexity" evidence="18">
    <location>
        <begin position="240"/>
        <end position="255"/>
    </location>
</feature>
<gene>
    <name evidence="20" type="primary">US7</name>
</gene>
<comment type="function">
    <text evidence="17">In epithelial cells, the heterodimer gE/gI is required for the cell-to-cell spread of the virus, by sorting nascent virions to cell junctions. Once the virus reaches the cell junctions, virus particles can spread to adjacent cells extremely rapidly through interactions with cellular receptors that accumulate at these junctions. Implicated in basolateral spread in polarized cells. In neuronal cells, gE/gI is essential for the anterograde spread of the infection throughout the host nervous system. Together with US9, the heterodimer gE/gI is involved in the sorting and transport of viral structural components toward axon tips.</text>
</comment>
<comment type="similarity">
    <text evidence="5">Belongs to the alphaherpesvirinae glycoprotein I family.</text>
</comment>
<comment type="subcellular location">
    <subcellularLocation>
        <location evidence="1">Host Golgi apparatus membrane</location>
        <topology evidence="1">Single-pass type I membrane protein</topology>
    </subcellularLocation>
    <subcellularLocation>
        <location evidence="2">Host cell junction</location>
    </subcellularLocation>
    <subcellularLocation>
        <location evidence="4">Host cell membrane</location>
        <topology evidence="4">Single-pass type I membrane protein</topology>
    </subcellularLocation>
    <subcellularLocation>
        <location evidence="3">Virion membrane</location>
        <topology evidence="3">Single-pass membrane protein</topology>
    </subcellularLocation>
</comment>
<keyword evidence="14" id="KW-1031">Host cell junction</keyword>
<organism evidence="20 21">
    <name type="scientific">Suid herpesvirus 1</name>
    <name type="common">SuHV-1</name>
    <name type="synonym">Pseudorabies virus</name>
    <dbReference type="NCBI Taxonomy" id="10345"/>
    <lineage>
        <taxon>Viruses</taxon>
        <taxon>Duplodnaviria</taxon>
        <taxon>Heunggongvirae</taxon>
        <taxon>Peploviricota</taxon>
        <taxon>Herviviricetes</taxon>
        <taxon>Herpesvirales</taxon>
        <taxon>Orthoherpesviridae</taxon>
        <taxon>Alphaherpesvirinae</taxon>
        <taxon>Varicellovirus</taxon>
        <taxon>Varicellovirus suidalpha1</taxon>
    </lineage>
</organism>
<evidence type="ECO:0000256" key="3">
    <source>
        <dbReference type="ARBA" id="ARBA00004381"/>
    </source>
</evidence>
<evidence type="ECO:0000256" key="6">
    <source>
        <dbReference type="ARBA" id="ARBA00013983"/>
    </source>
</evidence>
<evidence type="ECO:0000256" key="11">
    <source>
        <dbReference type="ARBA" id="ARBA00022844"/>
    </source>
</evidence>
<proteinExistence type="inferred from homology"/>
<keyword evidence="11" id="KW-0946">Virion</keyword>
<keyword evidence="7" id="KW-1032">Host cell membrane</keyword>
<evidence type="ECO:0000256" key="2">
    <source>
        <dbReference type="ARBA" id="ARBA00004315"/>
    </source>
</evidence>
<dbReference type="Pfam" id="PF01688">
    <property type="entry name" value="Herpes_gI"/>
    <property type="match status" value="1"/>
</dbReference>
<accession>A0A097I4P7</accession>
<sequence>MMMVARDVTRLPAGLLLAALTLAALTPRVGGVLFRGAGVSVHVAGSAVLVPGDAPNLTIDGTLLFLEGPSPSNYSGRVELLRLDPKRACYTREYAAEYDLCPRVHHEAFRGCLRKREPLARRASAAVEARRLLFVSRPASGDAGSYVLRVRVNGTTDLFVLTALVPPRGRPVPTSPPADECRPVVGSWHDSLRVVDPAEDAVFTTQPPPEPEPPTTPAPPRGTGATPEPRSDEEEEGDAETTTPTLTPAPGTLDANGTMVLNASVVSRVLLAAANATAGARGPGKIAMVLGPTIVVLLIFLGGIACVARRCARNRIYRPRPGRGSAVHAAPPRRPPPNPVAGAPVPQPKMTLAELRQKLATIAEEQ</sequence>
<evidence type="ECO:0000256" key="5">
    <source>
        <dbReference type="ARBA" id="ARBA00005825"/>
    </source>
</evidence>
<keyword evidence="10" id="KW-1040">Host Golgi apparatus</keyword>
<evidence type="ECO:0000256" key="8">
    <source>
        <dbReference type="ARBA" id="ARBA00022553"/>
    </source>
</evidence>
<protein>
    <recommendedName>
        <fullName evidence="6">Envelope glycoprotein I</fullName>
    </recommendedName>
</protein>
<keyword evidence="12" id="KW-1043">Host membrane</keyword>
<evidence type="ECO:0000256" key="7">
    <source>
        <dbReference type="ARBA" id="ARBA00022511"/>
    </source>
</evidence>
<evidence type="ECO:0000313" key="20">
    <source>
        <dbReference type="EMBL" id="AIT55804.1"/>
    </source>
</evidence>
<dbReference type="Proteomes" id="UP000142350">
    <property type="component" value="Segment"/>
</dbReference>
<evidence type="ECO:0000256" key="13">
    <source>
        <dbReference type="ARBA" id="ARBA00022879"/>
    </source>
</evidence>
<evidence type="ECO:0000256" key="14">
    <source>
        <dbReference type="ARBA" id="ARBA00023081"/>
    </source>
</evidence>
<keyword evidence="8" id="KW-0597">Phosphoprotein</keyword>
<name>A0A097I4P7_SUHV</name>
<keyword evidence="19" id="KW-1133">Transmembrane helix</keyword>
<keyword evidence="16" id="KW-0325">Glycoprotein</keyword>
<dbReference type="GO" id="GO:0044178">
    <property type="term" value="C:host cell Golgi membrane"/>
    <property type="evidence" value="ECO:0007669"/>
    <property type="project" value="UniProtKB-SubCell"/>
</dbReference>
<feature type="region of interest" description="Disordered" evidence="18">
    <location>
        <begin position="320"/>
        <end position="346"/>
    </location>
</feature>
<dbReference type="GO" id="GO:0055036">
    <property type="term" value="C:virion membrane"/>
    <property type="evidence" value="ECO:0007669"/>
    <property type="project" value="UniProtKB-SubCell"/>
</dbReference>
<evidence type="ECO:0000256" key="1">
    <source>
        <dbReference type="ARBA" id="ARBA00004244"/>
    </source>
</evidence>
<evidence type="ECO:0000256" key="4">
    <source>
        <dbReference type="ARBA" id="ARBA00004402"/>
    </source>
</evidence>
<evidence type="ECO:0000256" key="15">
    <source>
        <dbReference type="ARBA" id="ARBA00023136"/>
    </source>
</evidence>
<dbReference type="GO" id="GO:0043657">
    <property type="term" value="C:host cell"/>
    <property type="evidence" value="ECO:0007669"/>
    <property type="project" value="InterPro"/>
</dbReference>
<feature type="region of interest" description="Disordered" evidence="18">
    <location>
        <begin position="202"/>
        <end position="255"/>
    </location>
</feature>
<dbReference type="GO" id="GO:0044156">
    <property type="term" value="C:host cell junction"/>
    <property type="evidence" value="ECO:0007669"/>
    <property type="project" value="UniProtKB-SubCell"/>
</dbReference>
<evidence type="ECO:0000256" key="12">
    <source>
        <dbReference type="ARBA" id="ARBA00022870"/>
    </source>
</evidence>
<evidence type="ECO:0000256" key="9">
    <source>
        <dbReference type="ARBA" id="ARBA00022692"/>
    </source>
</evidence>
<feature type="transmembrane region" description="Helical" evidence="19">
    <location>
        <begin position="286"/>
        <end position="308"/>
    </location>
</feature>
<dbReference type="InterPro" id="IPR002874">
    <property type="entry name" value="Herpes_gI"/>
</dbReference>
<evidence type="ECO:0000256" key="10">
    <source>
        <dbReference type="ARBA" id="ARBA00022812"/>
    </source>
</evidence>
<keyword evidence="15 19" id="KW-0472">Membrane</keyword>
<evidence type="ECO:0000256" key="18">
    <source>
        <dbReference type="SAM" id="MobiDB-lite"/>
    </source>
</evidence>
<evidence type="ECO:0000256" key="17">
    <source>
        <dbReference type="ARBA" id="ARBA00025134"/>
    </source>
</evidence>
<dbReference type="EMBL" id="KJ789182">
    <property type="protein sequence ID" value="AIT55804.1"/>
    <property type="molecule type" value="Genomic_DNA"/>
</dbReference>
<evidence type="ECO:0000256" key="16">
    <source>
        <dbReference type="ARBA" id="ARBA00023180"/>
    </source>
</evidence>
<dbReference type="GO" id="GO:0019031">
    <property type="term" value="C:viral envelope"/>
    <property type="evidence" value="ECO:0007669"/>
    <property type="project" value="UniProtKB-KW"/>
</dbReference>
<keyword evidence="13" id="KW-0261">Viral envelope protein</keyword>
<keyword evidence="9 19" id="KW-0812">Transmembrane</keyword>
<reference evidence="20 21" key="1">
    <citation type="journal article" date="2014" name="Vet. Microbiol.">
        <title>Pathogenicity and genomic characterization of a pseudorabies virus variant isolated from Bartha-K61-vaccinated swine population in China.</title>
        <authorList>
            <person name="Luo Y."/>
            <person name="Li N."/>
            <person name="Cong X."/>
            <person name="Wang C.H."/>
            <person name="Du M."/>
            <person name="Li L."/>
            <person name="Zhao B."/>
            <person name="Yuan J."/>
            <person name="Liu D.D."/>
            <person name="Li S."/>
            <person name="Li Y."/>
            <person name="Sun Y."/>
            <person name="Qiu H.J."/>
        </authorList>
    </citation>
    <scope>NUCLEOTIDE SEQUENCE [LARGE SCALE GENOMIC DNA]</scope>
    <source>
        <strain evidence="20">TJ</strain>
    </source>
</reference>
<feature type="compositionally biased region" description="Pro residues" evidence="18">
    <location>
        <begin position="206"/>
        <end position="220"/>
    </location>
</feature>
<evidence type="ECO:0000313" key="21">
    <source>
        <dbReference type="Proteomes" id="UP000142350"/>
    </source>
</evidence>
<evidence type="ECO:0000256" key="19">
    <source>
        <dbReference type="SAM" id="Phobius"/>
    </source>
</evidence>